<dbReference type="EMBL" id="CAXITT010000440">
    <property type="protein sequence ID" value="CAL1541582.1"/>
    <property type="molecule type" value="Genomic_DNA"/>
</dbReference>
<keyword evidence="2" id="KW-1185">Reference proteome</keyword>
<evidence type="ECO:0000313" key="1">
    <source>
        <dbReference type="EMBL" id="CAL1541582.1"/>
    </source>
</evidence>
<dbReference type="Proteomes" id="UP001497497">
    <property type="component" value="Unassembled WGS sequence"/>
</dbReference>
<dbReference type="AlphaFoldDB" id="A0AAV2I5V0"/>
<comment type="caution">
    <text evidence="1">The sequence shown here is derived from an EMBL/GenBank/DDBJ whole genome shotgun (WGS) entry which is preliminary data.</text>
</comment>
<gene>
    <name evidence="1" type="ORF">GSLYS_00015188001</name>
</gene>
<reference evidence="1 2" key="1">
    <citation type="submission" date="2024-04" db="EMBL/GenBank/DDBJ databases">
        <authorList>
            <consortium name="Genoscope - CEA"/>
            <person name="William W."/>
        </authorList>
    </citation>
    <scope>NUCLEOTIDE SEQUENCE [LARGE SCALE GENOMIC DNA]</scope>
</reference>
<organism evidence="1 2">
    <name type="scientific">Lymnaea stagnalis</name>
    <name type="common">Great pond snail</name>
    <name type="synonym">Helix stagnalis</name>
    <dbReference type="NCBI Taxonomy" id="6523"/>
    <lineage>
        <taxon>Eukaryota</taxon>
        <taxon>Metazoa</taxon>
        <taxon>Spiralia</taxon>
        <taxon>Lophotrochozoa</taxon>
        <taxon>Mollusca</taxon>
        <taxon>Gastropoda</taxon>
        <taxon>Heterobranchia</taxon>
        <taxon>Euthyneura</taxon>
        <taxon>Panpulmonata</taxon>
        <taxon>Hygrophila</taxon>
        <taxon>Lymnaeoidea</taxon>
        <taxon>Lymnaeidae</taxon>
        <taxon>Lymnaea</taxon>
    </lineage>
</organism>
<protein>
    <submittedName>
        <fullName evidence="1">Uncharacterized protein</fullName>
    </submittedName>
</protein>
<name>A0AAV2I5V0_LYMST</name>
<evidence type="ECO:0000313" key="2">
    <source>
        <dbReference type="Proteomes" id="UP001497497"/>
    </source>
</evidence>
<accession>A0AAV2I5V0</accession>
<proteinExistence type="predicted"/>
<sequence>MPDFGHDIHVKYPNGHILLKTINIMERSGRVRTVGEIKRQLLTESGISNPHDYRMALRRNEHQTTVMEDALPITTYIVSQTSGGQLEFQLESLSNTRCSQYAE</sequence>